<proteinExistence type="predicted"/>
<feature type="compositionally biased region" description="Polar residues" evidence="1">
    <location>
        <begin position="478"/>
        <end position="496"/>
    </location>
</feature>
<organism evidence="3 4">
    <name type="scientific">Sedimenticola selenatireducens</name>
    <dbReference type="NCBI Taxonomy" id="191960"/>
    <lineage>
        <taxon>Bacteria</taxon>
        <taxon>Pseudomonadati</taxon>
        <taxon>Pseudomonadota</taxon>
        <taxon>Gammaproteobacteria</taxon>
        <taxon>Chromatiales</taxon>
        <taxon>Sedimenticolaceae</taxon>
        <taxon>Sedimenticola</taxon>
    </lineage>
</organism>
<sequence length="511" mass="57337">MKRALIPLLAAVALLLPTWVAAQHSVEDNAVSAIDPVLVRQGDLAILLVEALGLGEVESEQEAEDRLNAAGIEPDDGWIIDYPITPDILAELALAIGEAADTGRIGISRDEAIETLQDLAAELGLSIPGELGPRYTERYVYDSVGDCSGTTIRQYYNNYGPPVMTYCRPPYDFDYLYGWRPYGSWWQGHYYPGYYLLHRFHLVIHVDSKRPHHRRHPVNPQAKSKLQHKKTGPHAGVRHLSNRNKPGKERARHRRDHAAKRTGERQQLRQRDFPAKQDLPGERRLVEKGTTRGAQKNEHYRANRPLTGRPQVAPDAAPGQRNAHNRNPVRNGNRGNSPDKFRFTERQRMHPEKPRVATKSAKTGRQNQFANPPGAKRPATTKSILKRNQLGSGRRQPDVLSSRRSATLSERSAQQRRRALGRPASAGGQNIRPLTGTVKKQPHRSVRKHPQGNRAVTTGRAKNNHQRPTRIKSRRSDNGSMALQTQTRARPSTKAQRQGAGRLSGERTSKK</sequence>
<evidence type="ECO:0000313" key="4">
    <source>
        <dbReference type="Proteomes" id="UP000235015"/>
    </source>
</evidence>
<comment type="caution">
    <text evidence="3">The sequence shown here is derived from an EMBL/GenBank/DDBJ whole genome shotgun (WGS) entry which is preliminary data.</text>
</comment>
<evidence type="ECO:0008006" key="5">
    <source>
        <dbReference type="Google" id="ProtNLM"/>
    </source>
</evidence>
<gene>
    <name evidence="3" type="ORF">C0630_18715</name>
</gene>
<name>A0A2N6CS57_9GAMM</name>
<feature type="compositionally biased region" description="Basic residues" evidence="1">
    <location>
        <begin position="225"/>
        <end position="242"/>
    </location>
</feature>
<dbReference type="AlphaFoldDB" id="A0A2N6CS57"/>
<protein>
    <recommendedName>
        <fullName evidence="5">DUF3300 domain-containing protein</fullName>
    </recommendedName>
</protein>
<reference evidence="3 4" key="1">
    <citation type="submission" date="2017-11" db="EMBL/GenBank/DDBJ databases">
        <title>Genome-resolved metagenomics identifies genetic mobility, metabolic interactions, and unexpected diversity in perchlorate-reducing communities.</title>
        <authorList>
            <person name="Barnum T.P."/>
            <person name="Figueroa I.A."/>
            <person name="Carlstrom C.I."/>
            <person name="Lucas L.N."/>
            <person name="Engelbrektson A.L."/>
            <person name="Coates J.D."/>
        </authorList>
    </citation>
    <scope>NUCLEOTIDE SEQUENCE [LARGE SCALE GENOMIC DNA]</scope>
    <source>
        <strain evidence="3">BM301</strain>
    </source>
</reference>
<dbReference type="STRING" id="1111735.GCA_000428045_02630"/>
<feature type="compositionally biased region" description="Basic and acidic residues" evidence="1">
    <location>
        <begin position="337"/>
        <end position="355"/>
    </location>
</feature>
<feature type="signal peptide" evidence="2">
    <location>
        <begin position="1"/>
        <end position="22"/>
    </location>
</feature>
<feature type="compositionally biased region" description="Basic and acidic residues" evidence="1">
    <location>
        <begin position="259"/>
        <end position="301"/>
    </location>
</feature>
<feature type="compositionally biased region" description="Polar residues" evidence="1">
    <location>
        <begin position="360"/>
        <end position="370"/>
    </location>
</feature>
<feature type="compositionally biased region" description="Low complexity" evidence="1">
    <location>
        <begin position="325"/>
        <end position="336"/>
    </location>
</feature>
<evidence type="ECO:0000256" key="2">
    <source>
        <dbReference type="SAM" id="SignalP"/>
    </source>
</evidence>
<evidence type="ECO:0000256" key="1">
    <source>
        <dbReference type="SAM" id="MobiDB-lite"/>
    </source>
</evidence>
<feature type="chain" id="PRO_5014872602" description="DUF3300 domain-containing protein" evidence="2">
    <location>
        <begin position="23"/>
        <end position="511"/>
    </location>
</feature>
<accession>A0A2N6CS57</accession>
<keyword evidence="2" id="KW-0732">Signal</keyword>
<feature type="region of interest" description="Disordered" evidence="1">
    <location>
        <begin position="211"/>
        <end position="511"/>
    </location>
</feature>
<dbReference type="RefSeq" id="WP_273440952.1">
    <property type="nucleotide sequence ID" value="NZ_PKUN01000030.1"/>
</dbReference>
<dbReference type="EMBL" id="PKUN01000030">
    <property type="protein sequence ID" value="PLX59929.1"/>
    <property type="molecule type" value="Genomic_DNA"/>
</dbReference>
<evidence type="ECO:0000313" key="3">
    <source>
        <dbReference type="EMBL" id="PLX59929.1"/>
    </source>
</evidence>
<dbReference type="Proteomes" id="UP000235015">
    <property type="component" value="Unassembled WGS sequence"/>
</dbReference>
<feature type="compositionally biased region" description="Polar residues" evidence="1">
    <location>
        <begin position="402"/>
        <end position="412"/>
    </location>
</feature>
<feature type="compositionally biased region" description="Basic residues" evidence="1">
    <location>
        <begin position="462"/>
        <end position="473"/>
    </location>
</feature>
<feature type="compositionally biased region" description="Basic residues" evidence="1">
    <location>
        <begin position="440"/>
        <end position="451"/>
    </location>
</feature>